<name>A0ABP0Q426_9DINO</name>
<evidence type="ECO:0008006" key="4">
    <source>
        <dbReference type="Google" id="ProtNLM"/>
    </source>
</evidence>
<reference evidence="2 3" key="1">
    <citation type="submission" date="2024-02" db="EMBL/GenBank/DDBJ databases">
        <authorList>
            <person name="Chen Y."/>
            <person name="Shah S."/>
            <person name="Dougan E. K."/>
            <person name="Thang M."/>
            <person name="Chan C."/>
        </authorList>
    </citation>
    <scope>NUCLEOTIDE SEQUENCE [LARGE SCALE GENOMIC DNA]</scope>
</reference>
<feature type="non-terminal residue" evidence="2">
    <location>
        <position position="1"/>
    </location>
</feature>
<feature type="region of interest" description="Disordered" evidence="1">
    <location>
        <begin position="46"/>
        <end position="127"/>
    </location>
</feature>
<feature type="region of interest" description="Disordered" evidence="1">
    <location>
        <begin position="161"/>
        <end position="204"/>
    </location>
</feature>
<organism evidence="2 3">
    <name type="scientific">Durusdinium trenchii</name>
    <dbReference type="NCBI Taxonomy" id="1381693"/>
    <lineage>
        <taxon>Eukaryota</taxon>
        <taxon>Sar</taxon>
        <taxon>Alveolata</taxon>
        <taxon>Dinophyceae</taxon>
        <taxon>Suessiales</taxon>
        <taxon>Symbiodiniaceae</taxon>
        <taxon>Durusdinium</taxon>
    </lineage>
</organism>
<dbReference type="EMBL" id="CAXAMN010023945">
    <property type="protein sequence ID" value="CAK9082638.1"/>
    <property type="molecule type" value="Genomic_DNA"/>
</dbReference>
<feature type="compositionally biased region" description="Acidic residues" evidence="1">
    <location>
        <begin position="67"/>
        <end position="86"/>
    </location>
</feature>
<feature type="compositionally biased region" description="Basic residues" evidence="1">
    <location>
        <begin position="168"/>
        <end position="196"/>
    </location>
</feature>
<feature type="compositionally biased region" description="Acidic residues" evidence="1">
    <location>
        <begin position="94"/>
        <end position="107"/>
    </location>
</feature>
<gene>
    <name evidence="2" type="ORF">CCMP2556_LOCUS40358</name>
</gene>
<keyword evidence="3" id="KW-1185">Reference proteome</keyword>
<comment type="caution">
    <text evidence="2">The sequence shown here is derived from an EMBL/GenBank/DDBJ whole genome shotgun (WGS) entry which is preliminary data.</text>
</comment>
<accession>A0ABP0Q426</accession>
<evidence type="ECO:0000256" key="1">
    <source>
        <dbReference type="SAM" id="MobiDB-lite"/>
    </source>
</evidence>
<sequence>ECSANYVWLRPLVEAYPEQCPSGFFLVDALLEMDRRFDGKLLVLPPVNGRMVDTPNDQKLEMATTEENLEEEEEEESDEGPADEGPADERSADDSDDQEPEEHESESEENKSHAESETDEPMSDVSSQATLALDGDGDVEPLARKLFRKRSCVDVVQESMKDAEVKPKTKRPSSSTKKHNKSKKNGKAKASFKRGSKPSGKSSKIKDSRVFFPFGWNGVVANPKVYGGFQPTVVGLQFHKQLLEEGESGEKFYGAYSLTGIPVAAMPDPEKQHRGEHSYTVAAMVNTAEGPSEILVDVLLRDKAFYIKKAPGGSGQISWKKHGGPGNAWAMTLEQAAIGKPAANR</sequence>
<protein>
    <recommendedName>
        <fullName evidence="4">FACT complex subunit</fullName>
    </recommendedName>
</protein>
<proteinExistence type="predicted"/>
<dbReference type="Proteomes" id="UP001642484">
    <property type="component" value="Unassembled WGS sequence"/>
</dbReference>
<evidence type="ECO:0000313" key="2">
    <source>
        <dbReference type="EMBL" id="CAK9082638.1"/>
    </source>
</evidence>
<evidence type="ECO:0000313" key="3">
    <source>
        <dbReference type="Proteomes" id="UP001642484"/>
    </source>
</evidence>